<dbReference type="Pfam" id="PF00008">
    <property type="entry name" value="EGF"/>
    <property type="match status" value="2"/>
</dbReference>
<dbReference type="PROSITE" id="PS50026">
    <property type="entry name" value="EGF_3"/>
    <property type="match status" value="5"/>
</dbReference>
<evidence type="ECO:0000256" key="3">
    <source>
        <dbReference type="ARBA" id="ARBA00022737"/>
    </source>
</evidence>
<keyword evidence="3" id="KW-0677">Repeat</keyword>
<feature type="disulfide bond" evidence="6">
    <location>
        <begin position="8"/>
        <end position="17"/>
    </location>
</feature>
<dbReference type="InterPro" id="IPR001881">
    <property type="entry name" value="EGF-like_Ca-bd_dom"/>
</dbReference>
<dbReference type="Proteomes" id="UP001209878">
    <property type="component" value="Unassembled WGS sequence"/>
</dbReference>
<comment type="caution">
    <text evidence="8">The sequence shown here is derived from an EMBL/GenBank/DDBJ whole genome shotgun (WGS) entry which is preliminary data.</text>
</comment>
<feature type="disulfide bond" evidence="6">
    <location>
        <begin position="122"/>
        <end position="131"/>
    </location>
</feature>
<dbReference type="FunFam" id="2.10.25.10:FF:000434">
    <property type="entry name" value="Predicted protein"/>
    <property type="match status" value="1"/>
</dbReference>
<evidence type="ECO:0000313" key="9">
    <source>
        <dbReference type="Proteomes" id="UP001209878"/>
    </source>
</evidence>
<keyword evidence="5" id="KW-0325">Glycoprotein</keyword>
<organism evidence="8 9">
    <name type="scientific">Ridgeia piscesae</name>
    <name type="common">Tubeworm</name>
    <dbReference type="NCBI Taxonomy" id="27915"/>
    <lineage>
        <taxon>Eukaryota</taxon>
        <taxon>Metazoa</taxon>
        <taxon>Spiralia</taxon>
        <taxon>Lophotrochozoa</taxon>
        <taxon>Annelida</taxon>
        <taxon>Polychaeta</taxon>
        <taxon>Sedentaria</taxon>
        <taxon>Canalipalpata</taxon>
        <taxon>Sabellida</taxon>
        <taxon>Siboglinidae</taxon>
        <taxon>Ridgeia</taxon>
    </lineage>
</organism>
<dbReference type="SMART" id="SM00181">
    <property type="entry name" value="EGF"/>
    <property type="match status" value="4"/>
</dbReference>
<dbReference type="FunFam" id="2.10.25.10:FF:000472">
    <property type="entry name" value="Uncharacterized protein, isoform A"/>
    <property type="match status" value="1"/>
</dbReference>
<keyword evidence="1 6" id="KW-0245">EGF-like domain</keyword>
<evidence type="ECO:0000256" key="1">
    <source>
        <dbReference type="ARBA" id="ARBA00022536"/>
    </source>
</evidence>
<dbReference type="FunFam" id="2.10.25.10:FF:000143">
    <property type="entry name" value="Protein crumbs 1"/>
    <property type="match status" value="1"/>
</dbReference>
<feature type="domain" description="EGF-like" evidence="7">
    <location>
        <begin position="96"/>
        <end position="132"/>
    </location>
</feature>
<dbReference type="Pfam" id="PF12661">
    <property type="entry name" value="hEGF"/>
    <property type="match status" value="2"/>
</dbReference>
<proteinExistence type="predicted"/>
<evidence type="ECO:0000259" key="7">
    <source>
        <dbReference type="PROSITE" id="PS50026"/>
    </source>
</evidence>
<dbReference type="PRINTS" id="PR00010">
    <property type="entry name" value="EGFBLOOD"/>
</dbReference>
<dbReference type="PANTHER" id="PTHR12916">
    <property type="entry name" value="CYTOCHROME C OXIDASE POLYPEPTIDE VIC-2"/>
    <property type="match status" value="1"/>
</dbReference>
<keyword evidence="2" id="KW-0732">Signal</keyword>
<dbReference type="GO" id="GO:0005112">
    <property type="term" value="F:Notch binding"/>
    <property type="evidence" value="ECO:0007669"/>
    <property type="project" value="TreeGrafter"/>
</dbReference>
<feature type="domain" description="EGF-like" evidence="7">
    <location>
        <begin position="134"/>
        <end position="170"/>
    </location>
</feature>
<feature type="disulfide bond" evidence="6">
    <location>
        <begin position="84"/>
        <end position="93"/>
    </location>
</feature>
<gene>
    <name evidence="8" type="ORF">NP493_1098g00040</name>
</gene>
<evidence type="ECO:0000256" key="6">
    <source>
        <dbReference type="PROSITE-ProRule" id="PRU00076"/>
    </source>
</evidence>
<evidence type="ECO:0000313" key="8">
    <source>
        <dbReference type="EMBL" id="KAK2171152.1"/>
    </source>
</evidence>
<dbReference type="InterPro" id="IPR000742">
    <property type="entry name" value="EGF"/>
</dbReference>
<reference evidence="8" key="1">
    <citation type="journal article" date="2023" name="Mol. Biol. Evol.">
        <title>Third-Generation Sequencing Reveals the Adaptive Role of the Epigenome in Three Deep-Sea Polychaetes.</title>
        <authorList>
            <person name="Perez M."/>
            <person name="Aroh O."/>
            <person name="Sun Y."/>
            <person name="Lan Y."/>
            <person name="Juniper S.K."/>
            <person name="Young C.R."/>
            <person name="Angers B."/>
            <person name="Qian P.Y."/>
        </authorList>
    </citation>
    <scope>NUCLEOTIDE SEQUENCE</scope>
    <source>
        <strain evidence="8">R07B-5</strain>
    </source>
</reference>
<evidence type="ECO:0000256" key="5">
    <source>
        <dbReference type="ARBA" id="ARBA00023180"/>
    </source>
</evidence>
<feature type="disulfide bond" evidence="6">
    <location>
        <begin position="46"/>
        <end position="55"/>
    </location>
</feature>
<evidence type="ECO:0000256" key="2">
    <source>
        <dbReference type="ARBA" id="ARBA00022729"/>
    </source>
</evidence>
<dbReference type="PROSITE" id="PS00022">
    <property type="entry name" value="EGF_1"/>
    <property type="match status" value="5"/>
</dbReference>
<dbReference type="CDD" id="cd00054">
    <property type="entry name" value="EGF_CA"/>
    <property type="match status" value="4"/>
</dbReference>
<dbReference type="InterPro" id="IPR013032">
    <property type="entry name" value="EGF-like_CS"/>
</dbReference>
<keyword evidence="4 6" id="KW-1015">Disulfide bond</keyword>
<sequence length="324" mass="34764">MDKFSCTCAGGFEGATCQTDIDECASSPCRNGGSCSDEVNKFSCTCAGGFEGVTCQTDIDECASNPCQNGGSCSDVVNKFSCICSGGFEGATCQTDIDECASSPCRNGGSCSDEVNKFSCTCAGGFEGVTCQTDIDECASNPCQNGGSCSEEVNKFSCTCERGFEGATCQTGHPFLNPPVKMEVMRRLNDANTDTCLSLASTDMYTFSALSKRWNLPFIDMCWFEGLVIQAQVPNHLKASFTVRITGHGLVCDNSYITVMVRRKKSPPCPTAGEYYECKLSRVDHGGLTTCVAKCLCEGKDCKHATIQIPEMHEDWDICEISVE</sequence>
<name>A0AAD9KHC4_RIDPI</name>
<dbReference type="GO" id="GO:0007219">
    <property type="term" value="P:Notch signaling pathway"/>
    <property type="evidence" value="ECO:0007669"/>
    <property type="project" value="TreeGrafter"/>
</dbReference>
<accession>A0AAD9KHC4</accession>
<feature type="domain" description="EGF-like" evidence="7">
    <location>
        <begin position="58"/>
        <end position="94"/>
    </location>
</feature>
<feature type="domain" description="EGF-like" evidence="7">
    <location>
        <begin position="1"/>
        <end position="18"/>
    </location>
</feature>
<feature type="disulfide bond" evidence="6">
    <location>
        <begin position="160"/>
        <end position="169"/>
    </location>
</feature>
<dbReference type="PROSITE" id="PS00010">
    <property type="entry name" value="ASX_HYDROXYL"/>
    <property type="match status" value="3"/>
</dbReference>
<dbReference type="PROSITE" id="PS01187">
    <property type="entry name" value="EGF_CA"/>
    <property type="match status" value="1"/>
</dbReference>
<dbReference type="SUPFAM" id="SSF57196">
    <property type="entry name" value="EGF/Laminin"/>
    <property type="match status" value="4"/>
</dbReference>
<dbReference type="SMART" id="SM00179">
    <property type="entry name" value="EGF_CA"/>
    <property type="match status" value="4"/>
</dbReference>
<feature type="domain" description="EGF-like" evidence="7">
    <location>
        <begin position="20"/>
        <end position="56"/>
    </location>
</feature>
<dbReference type="InterPro" id="IPR000152">
    <property type="entry name" value="EGF-type_Asp/Asn_hydroxyl_site"/>
</dbReference>
<dbReference type="PANTHER" id="PTHR12916:SF9">
    <property type="entry name" value="NEUROGENIC LOCUS NOTCH HOMOLOG PROTEIN 1-RELATED"/>
    <property type="match status" value="1"/>
</dbReference>
<dbReference type="Gene3D" id="2.10.25.10">
    <property type="entry name" value="Laminin"/>
    <property type="match status" value="4"/>
</dbReference>
<keyword evidence="9" id="KW-1185">Reference proteome</keyword>
<dbReference type="PROSITE" id="PS01186">
    <property type="entry name" value="EGF_2"/>
    <property type="match status" value="5"/>
</dbReference>
<comment type="caution">
    <text evidence="6">Lacks conserved residue(s) required for the propagation of feature annotation.</text>
</comment>
<dbReference type="InterPro" id="IPR018097">
    <property type="entry name" value="EGF_Ca-bd_CS"/>
</dbReference>
<dbReference type="GO" id="GO:0005509">
    <property type="term" value="F:calcium ion binding"/>
    <property type="evidence" value="ECO:0007669"/>
    <property type="project" value="InterPro"/>
</dbReference>
<dbReference type="FunFam" id="2.10.25.10:FF:000784">
    <property type="entry name" value="Uncharacterized protein"/>
    <property type="match status" value="1"/>
</dbReference>
<evidence type="ECO:0000256" key="4">
    <source>
        <dbReference type="ARBA" id="ARBA00023157"/>
    </source>
</evidence>
<dbReference type="AlphaFoldDB" id="A0AAD9KHC4"/>
<dbReference type="EMBL" id="JAODUO010001098">
    <property type="protein sequence ID" value="KAK2171152.1"/>
    <property type="molecule type" value="Genomic_DNA"/>
</dbReference>
<protein>
    <recommendedName>
        <fullName evidence="7">EGF-like domain-containing protein</fullName>
    </recommendedName>
</protein>